<sequence>MSSLVSRVAAATTVLLVASLPAAAQEVRDLDRALTGAVEAGELSGLHAAFVAHDGEVLAEAYFSGEDQRWGEPIGMRTFGPDELHDLRSVTKSVVGILYGIALSEGKVPPVDAPLIAQFPEYADLLDDPQRASIRIEDALSMTMGTEWNEDLPYSDPRNSEVAMEMADDRYRFVLDRPMVSKPGEAWTYSGGATAIVGKLISDGVGEPIDTYAERVLFAPLGISSFEWVRGDDGIPSAASGLRLTLPDLAKLGEMILQEGRYDGRQVVPAVWLKASMTPHAEVPSGLRYGYFWWLAPYGNPPAWAAGFGNGGQRLTVQPDMGVVVAVLAGNYNQPGDWQLPVKIIEEYVVPAVQARGKP</sequence>
<dbReference type="SUPFAM" id="SSF56601">
    <property type="entry name" value="beta-lactamase/transpeptidase-like"/>
    <property type="match status" value="1"/>
</dbReference>
<keyword evidence="1" id="KW-0732">Signal</keyword>
<feature type="domain" description="Beta-lactamase-related" evidence="2">
    <location>
        <begin position="31"/>
        <end position="329"/>
    </location>
</feature>
<dbReference type="InterPro" id="IPR012338">
    <property type="entry name" value="Beta-lactam/transpept-like"/>
</dbReference>
<dbReference type="EMBL" id="JAUSUL010000004">
    <property type="protein sequence ID" value="MDQ0316943.1"/>
    <property type="molecule type" value="Genomic_DNA"/>
</dbReference>
<gene>
    <name evidence="3" type="ORF">J2S73_003420</name>
</gene>
<reference evidence="3" key="1">
    <citation type="submission" date="2023-07" db="EMBL/GenBank/DDBJ databases">
        <title>Genomic Encyclopedia of Type Strains, Phase IV (KMG-IV): sequencing the most valuable type-strain genomes for metagenomic binning, comparative biology and taxonomic classification.</title>
        <authorList>
            <person name="Goeker M."/>
        </authorList>
    </citation>
    <scope>NUCLEOTIDE SEQUENCE</scope>
    <source>
        <strain evidence="3">DSM 21202</strain>
    </source>
</reference>
<dbReference type="InterPro" id="IPR050789">
    <property type="entry name" value="Diverse_Enzym_Activities"/>
</dbReference>
<dbReference type="PANTHER" id="PTHR43283:SF7">
    <property type="entry name" value="BETA-LACTAMASE-RELATED DOMAIN-CONTAINING PROTEIN"/>
    <property type="match status" value="1"/>
</dbReference>
<evidence type="ECO:0000256" key="1">
    <source>
        <dbReference type="SAM" id="SignalP"/>
    </source>
</evidence>
<dbReference type="Pfam" id="PF00144">
    <property type="entry name" value="Beta-lactamase"/>
    <property type="match status" value="1"/>
</dbReference>
<proteinExistence type="predicted"/>
<dbReference type="RefSeq" id="WP_306886838.1">
    <property type="nucleotide sequence ID" value="NZ_JAUSUL010000004.1"/>
</dbReference>
<dbReference type="InterPro" id="IPR001466">
    <property type="entry name" value="Beta-lactam-related"/>
</dbReference>
<dbReference type="Gene3D" id="3.40.710.10">
    <property type="entry name" value="DD-peptidase/beta-lactamase superfamily"/>
    <property type="match status" value="1"/>
</dbReference>
<dbReference type="Proteomes" id="UP001229244">
    <property type="component" value="Unassembled WGS sequence"/>
</dbReference>
<feature type="signal peptide" evidence="1">
    <location>
        <begin position="1"/>
        <end position="24"/>
    </location>
</feature>
<accession>A0AAE3VRR6</accession>
<protein>
    <submittedName>
        <fullName evidence="3">CubicO group peptidase (Beta-lactamase class C family)</fullName>
    </submittedName>
</protein>
<dbReference type="PANTHER" id="PTHR43283">
    <property type="entry name" value="BETA-LACTAMASE-RELATED"/>
    <property type="match status" value="1"/>
</dbReference>
<feature type="chain" id="PRO_5042211623" evidence="1">
    <location>
        <begin position="25"/>
        <end position="359"/>
    </location>
</feature>
<evidence type="ECO:0000313" key="3">
    <source>
        <dbReference type="EMBL" id="MDQ0316943.1"/>
    </source>
</evidence>
<evidence type="ECO:0000313" key="4">
    <source>
        <dbReference type="Proteomes" id="UP001229244"/>
    </source>
</evidence>
<comment type="caution">
    <text evidence="3">The sequence shown here is derived from an EMBL/GenBank/DDBJ whole genome shotgun (WGS) entry which is preliminary data.</text>
</comment>
<evidence type="ECO:0000259" key="2">
    <source>
        <dbReference type="Pfam" id="PF00144"/>
    </source>
</evidence>
<keyword evidence="4" id="KW-1185">Reference proteome</keyword>
<dbReference type="AlphaFoldDB" id="A0AAE3VRR6"/>
<organism evidence="3 4">
    <name type="scientific">Amorphus orientalis</name>
    <dbReference type="NCBI Taxonomy" id="649198"/>
    <lineage>
        <taxon>Bacteria</taxon>
        <taxon>Pseudomonadati</taxon>
        <taxon>Pseudomonadota</taxon>
        <taxon>Alphaproteobacteria</taxon>
        <taxon>Hyphomicrobiales</taxon>
        <taxon>Amorphaceae</taxon>
        <taxon>Amorphus</taxon>
    </lineage>
</organism>
<name>A0AAE3VRR6_9HYPH</name>